<evidence type="ECO:0000256" key="1">
    <source>
        <dbReference type="ARBA" id="ARBA00004141"/>
    </source>
</evidence>
<evidence type="ECO:0000313" key="10">
    <source>
        <dbReference type="Proteomes" id="UP000054422"/>
    </source>
</evidence>
<dbReference type="InterPro" id="IPR052165">
    <property type="entry name" value="Membrane_assoc_protease"/>
</dbReference>
<keyword evidence="2 5" id="KW-0812">Transmembrane</keyword>
<feature type="domain" description="NfeD-like C-terminal" evidence="6">
    <location>
        <begin position="432"/>
        <end position="485"/>
    </location>
</feature>
<feature type="domain" description="NfeD1b N-terminal" evidence="8">
    <location>
        <begin position="87"/>
        <end position="261"/>
    </location>
</feature>
<dbReference type="InterPro" id="IPR002810">
    <property type="entry name" value="NfeD-like_C"/>
</dbReference>
<feature type="transmembrane region" description="Helical" evidence="5">
    <location>
        <begin position="368"/>
        <end position="387"/>
    </location>
</feature>
<evidence type="ECO:0000259" key="8">
    <source>
        <dbReference type="Pfam" id="PF25145"/>
    </source>
</evidence>
<dbReference type="CDD" id="cd07020">
    <property type="entry name" value="Clp_protease_NfeD_1"/>
    <property type="match status" value="1"/>
</dbReference>
<dbReference type="SUPFAM" id="SSF52096">
    <property type="entry name" value="ClpP/crotonase"/>
    <property type="match status" value="1"/>
</dbReference>
<dbReference type="STRING" id="1498499.EP47_13175"/>
<dbReference type="EMBL" id="JNCF01000078">
    <property type="protein sequence ID" value="KGP62334.1"/>
    <property type="molecule type" value="Genomic_DNA"/>
</dbReference>
<dbReference type="Proteomes" id="UP000054422">
    <property type="component" value="Unassembled WGS sequence"/>
</dbReference>
<evidence type="ECO:0000259" key="6">
    <source>
        <dbReference type="Pfam" id="PF01957"/>
    </source>
</evidence>
<dbReference type="Gene3D" id="3.90.226.10">
    <property type="entry name" value="2-enoyl-CoA Hydratase, Chain A, domain 1"/>
    <property type="match status" value="1"/>
</dbReference>
<comment type="caution">
    <text evidence="9">The sequence shown here is derived from an EMBL/GenBank/DDBJ whole genome shotgun (WGS) entry which is preliminary data.</text>
</comment>
<feature type="transmembrane region" description="Helical" evidence="5">
    <location>
        <begin position="320"/>
        <end position="338"/>
    </location>
</feature>
<feature type="transmembrane region" description="Helical" evidence="5">
    <location>
        <begin position="344"/>
        <end position="361"/>
    </location>
</feature>
<dbReference type="InterPro" id="IPR056738">
    <property type="entry name" value="NfeD1b_N"/>
</dbReference>
<keyword evidence="4 5" id="KW-0472">Membrane</keyword>
<keyword evidence="10" id="KW-1185">Reference proteome</keyword>
<evidence type="ECO:0000256" key="2">
    <source>
        <dbReference type="ARBA" id="ARBA00022692"/>
    </source>
</evidence>
<evidence type="ECO:0000259" key="7">
    <source>
        <dbReference type="Pfam" id="PF24961"/>
    </source>
</evidence>
<dbReference type="SUPFAM" id="SSF141322">
    <property type="entry name" value="NfeD domain-like"/>
    <property type="match status" value="1"/>
</dbReference>
<feature type="transmembrane region" description="Helical" evidence="5">
    <location>
        <begin position="291"/>
        <end position="313"/>
    </location>
</feature>
<name>A0A0A2SSE2_9GAMM</name>
<comment type="subcellular location">
    <subcellularLocation>
        <location evidence="1">Membrane</location>
        <topology evidence="1">Multi-pass membrane protein</topology>
    </subcellularLocation>
</comment>
<dbReference type="Pfam" id="PF24961">
    <property type="entry name" value="NfeD_membrane"/>
    <property type="match status" value="1"/>
</dbReference>
<dbReference type="Pfam" id="PF01957">
    <property type="entry name" value="NfeD"/>
    <property type="match status" value="1"/>
</dbReference>
<dbReference type="InterPro" id="IPR056739">
    <property type="entry name" value="NfeD_membrane"/>
</dbReference>
<dbReference type="PANTHER" id="PTHR33507:SF4">
    <property type="entry name" value="NODULATION COMPETITIVENESS PROTEIN NFED"/>
    <property type="match status" value="1"/>
</dbReference>
<feature type="domain" description="NfeD integral membrane" evidence="7">
    <location>
        <begin position="299"/>
        <end position="415"/>
    </location>
</feature>
<protein>
    <submittedName>
        <fullName evidence="9">Membrane protein</fullName>
    </submittedName>
</protein>
<dbReference type="GO" id="GO:0016020">
    <property type="term" value="C:membrane"/>
    <property type="evidence" value="ECO:0007669"/>
    <property type="project" value="UniProtKB-SubCell"/>
</dbReference>
<dbReference type="PANTHER" id="PTHR33507">
    <property type="entry name" value="INNER MEMBRANE PROTEIN YBBJ"/>
    <property type="match status" value="1"/>
</dbReference>
<keyword evidence="3 5" id="KW-1133">Transmembrane helix</keyword>
<evidence type="ECO:0000256" key="5">
    <source>
        <dbReference type="SAM" id="Phobius"/>
    </source>
</evidence>
<dbReference type="Pfam" id="PF25145">
    <property type="entry name" value="NfeD1b_N"/>
    <property type="match status" value="1"/>
</dbReference>
<reference evidence="9 10" key="1">
    <citation type="submission" date="2014-05" db="EMBL/GenBank/DDBJ databases">
        <authorList>
            <person name="Rizzardi K."/>
            <person name="Winiecka-Krusnell J."/>
            <person name="Ramliden M."/>
            <person name="Alm E."/>
            <person name="Andersson S."/>
            <person name="Byfors S."/>
        </authorList>
    </citation>
    <scope>NUCLEOTIDE SEQUENCE [LARGE SCALE GENOMIC DNA]</scope>
    <source>
        <strain evidence="9 10">LEGN</strain>
    </source>
</reference>
<proteinExistence type="predicted"/>
<dbReference type="AlphaFoldDB" id="A0A0A2SSE2"/>
<feature type="transmembrane region" description="Helical" evidence="5">
    <location>
        <begin position="399"/>
        <end position="420"/>
    </location>
</feature>
<organism evidence="9 10">
    <name type="scientific">Legionella norrlandica</name>
    <dbReference type="NCBI Taxonomy" id="1498499"/>
    <lineage>
        <taxon>Bacteria</taxon>
        <taxon>Pseudomonadati</taxon>
        <taxon>Pseudomonadota</taxon>
        <taxon>Gammaproteobacteria</taxon>
        <taxon>Legionellales</taxon>
        <taxon>Legionellaceae</taxon>
        <taxon>Legionella</taxon>
    </lineage>
</organism>
<gene>
    <name evidence="9" type="ORF">EP47_13175</name>
</gene>
<sequence>MQYCIEEEHYLSGKSTGFFSNPVAIKNCFVNAMLKPAYIGVCPGTSSPAAHFKKKQMGKIKILIIFIFIFFTQFDGAFAAKIVELNIKGAIGPATVDYLERGLKNSQDADLIIVLIDTPGGLYDSTRNIIQLFLLSDVPILTYVSPTGARAASAGTYLMYASTLAAMAPGTQMGAASPVSLGTGFSEGEKDNQNKSTMESKVMHDAVATIRSLAQLRGRDLDFAQKAVIEGRSITADEALKKGVINYIAKNRADLLTQANGAKVNQNNRIITISTRNPKVEVISPDWRTQFLLVITNPTVAYLLLLLGVYGIFFELVNPGYVMPGVIGAVSILFALYALQLLPINYAGLGLIILGILFIIAEAFTPSFGALGVGGTVAFILGSIMLMDTEHVAFQIAWSAIWAMAVVNILIFVLILGMLVKSRGQAVKHGLEILVGAKGRALGEINLHGQAVIKGEIWSVHAKSPIAANKNIKVIQVSGLLLEVEEDKTAD</sequence>
<evidence type="ECO:0000256" key="4">
    <source>
        <dbReference type="ARBA" id="ARBA00023136"/>
    </source>
</evidence>
<evidence type="ECO:0000256" key="3">
    <source>
        <dbReference type="ARBA" id="ARBA00022989"/>
    </source>
</evidence>
<dbReference type="InterPro" id="IPR012340">
    <property type="entry name" value="NA-bd_OB-fold"/>
</dbReference>
<evidence type="ECO:0000313" key="9">
    <source>
        <dbReference type="EMBL" id="KGP62334.1"/>
    </source>
</evidence>
<feature type="transmembrane region" description="Helical" evidence="5">
    <location>
        <begin position="62"/>
        <end position="80"/>
    </location>
</feature>
<dbReference type="InterPro" id="IPR029045">
    <property type="entry name" value="ClpP/crotonase-like_dom_sf"/>
</dbReference>
<dbReference type="Gene3D" id="2.40.50.140">
    <property type="entry name" value="Nucleic acid-binding proteins"/>
    <property type="match status" value="1"/>
</dbReference>
<accession>A0A0A2SSE2</accession>